<dbReference type="SUPFAM" id="SSF103088">
    <property type="entry name" value="OmpA-like"/>
    <property type="match status" value="1"/>
</dbReference>
<dbReference type="EMBL" id="CP062803">
    <property type="protein sequence ID" value="QOT77126.1"/>
    <property type="molecule type" value="Genomic_DNA"/>
</dbReference>
<proteinExistence type="predicted"/>
<organism evidence="1 2">
    <name type="scientific">Cupriavidus basilensis</name>
    <dbReference type="NCBI Taxonomy" id="68895"/>
    <lineage>
        <taxon>Bacteria</taxon>
        <taxon>Pseudomonadati</taxon>
        <taxon>Pseudomonadota</taxon>
        <taxon>Betaproteobacteria</taxon>
        <taxon>Burkholderiales</taxon>
        <taxon>Burkholderiaceae</taxon>
        <taxon>Cupriavidus</taxon>
    </lineage>
</organism>
<accession>A0A643FNN9</accession>
<name>A0A643FNN9_9BURK</name>
<evidence type="ECO:0008006" key="3">
    <source>
        <dbReference type="Google" id="ProtNLM"/>
    </source>
</evidence>
<evidence type="ECO:0000313" key="1">
    <source>
        <dbReference type="EMBL" id="QOT77126.1"/>
    </source>
</evidence>
<evidence type="ECO:0000313" key="2">
    <source>
        <dbReference type="Proteomes" id="UP000397656"/>
    </source>
</evidence>
<dbReference type="InterPro" id="IPR036737">
    <property type="entry name" value="OmpA-like_sf"/>
</dbReference>
<dbReference type="GeneID" id="98399909"/>
<protein>
    <recommendedName>
        <fullName evidence="3">OmpA family protein</fullName>
    </recommendedName>
</protein>
<dbReference type="RefSeq" id="WP_170301995.1">
    <property type="nucleotide sequence ID" value="NZ_CP062803.1"/>
</dbReference>
<gene>
    <name evidence="1" type="ORF">F7R26_003280</name>
</gene>
<reference evidence="1 2" key="1">
    <citation type="submission" date="2020-10" db="EMBL/GenBank/DDBJ databases">
        <title>Complete genome sequence of Cupriavidus basilensis CCUG 49340T.</title>
        <authorList>
            <person name="Salva-Serra F."/>
            <person name="Donoso R.A."/>
            <person name="Cho K.H."/>
            <person name="Yoo J.A."/>
            <person name="Lee K."/>
            <person name="Yoon S.-H."/>
            <person name="Perez-Pantoja D."/>
            <person name="Moore E.R.B."/>
        </authorList>
    </citation>
    <scope>NUCLEOTIDE SEQUENCE [LARGE SCALE GENOMIC DNA]</scope>
    <source>
        <strain evidence="2">CCUG 49340</strain>
    </source>
</reference>
<sequence length="116" mass="12721">MPGKNIDVYFASNSSVVTASEMLRLANWMVDQRIKYPRQQAITVGGYAEEGESSPKSLAAERLHAVVRTLKETNFNQVPVQEHSGVYRPGDVSNGRRVEISLLPACPDECCGPSGR</sequence>
<dbReference type="AlphaFoldDB" id="A0A643FNN9"/>
<dbReference type="Proteomes" id="UP000397656">
    <property type="component" value="Chromosome 1"/>
</dbReference>